<dbReference type="PATRIC" id="fig|1300341.3.peg.1512"/>
<accession>A0A0P7AXI4</accession>
<organism evidence="1 2">
    <name type="scientific">Croceitalea dokdonensis DOKDO 023</name>
    <dbReference type="NCBI Taxonomy" id="1300341"/>
    <lineage>
        <taxon>Bacteria</taxon>
        <taxon>Pseudomonadati</taxon>
        <taxon>Bacteroidota</taxon>
        <taxon>Flavobacteriia</taxon>
        <taxon>Flavobacteriales</taxon>
        <taxon>Flavobacteriaceae</taxon>
        <taxon>Croceitalea</taxon>
    </lineage>
</organism>
<dbReference type="OrthoDB" id="8480302at2"/>
<name>A0A0P7AXI4_9FLAO</name>
<dbReference type="RefSeq" id="WP_054558469.1">
    <property type="nucleotide sequence ID" value="NZ_LDJX01000002.1"/>
</dbReference>
<gene>
    <name evidence="1" type="ORF">I595_1315</name>
</gene>
<dbReference type="AlphaFoldDB" id="A0A0P7AXI4"/>
<evidence type="ECO:0008006" key="3">
    <source>
        <dbReference type="Google" id="ProtNLM"/>
    </source>
</evidence>
<keyword evidence="2" id="KW-1185">Reference proteome</keyword>
<dbReference type="EMBL" id="LDJX01000002">
    <property type="protein sequence ID" value="KPM32888.1"/>
    <property type="molecule type" value="Genomic_DNA"/>
</dbReference>
<proteinExistence type="predicted"/>
<dbReference type="Proteomes" id="UP000050280">
    <property type="component" value="Unassembled WGS sequence"/>
</dbReference>
<evidence type="ECO:0000313" key="2">
    <source>
        <dbReference type="Proteomes" id="UP000050280"/>
    </source>
</evidence>
<dbReference type="InterPro" id="IPR036280">
    <property type="entry name" value="Multihaem_cyt_sf"/>
</dbReference>
<comment type="caution">
    <text evidence="1">The sequence shown here is derived from an EMBL/GenBank/DDBJ whole genome shotgun (WGS) entry which is preliminary data.</text>
</comment>
<protein>
    <recommendedName>
        <fullName evidence="3">DUF2007 domain-containing protein</fullName>
    </recommendedName>
</protein>
<evidence type="ECO:0000313" key="1">
    <source>
        <dbReference type="EMBL" id="KPM32888.1"/>
    </source>
</evidence>
<dbReference type="SUPFAM" id="SSF48695">
    <property type="entry name" value="Multiheme cytochromes"/>
    <property type="match status" value="1"/>
</dbReference>
<sequence length="137" mass="15151">MENDYKVIARSTYPAEAIVIKGKLESEGIVVNMLDYHTINTDPLLSNAIGGVKLVVKQKDVPQAISILNAISEYSLTDNGTLVTCPQCHAEKTVFTTTVNSFKAFVAWFVGLVLGALPWHTKYEYRCTSCHHNFNTA</sequence>
<reference evidence="1 2" key="1">
    <citation type="submission" date="2015-09" db="EMBL/GenBank/DDBJ databases">
        <title>Genome sequence of the marine flavobacterium Croceitalea dokdonensis DOKDO 023 that contains proton- and sodium-pumping rhodopsins.</title>
        <authorList>
            <person name="Kwon S.-K."/>
            <person name="Lee H.K."/>
            <person name="Kwak M.-J."/>
            <person name="Kim J.F."/>
        </authorList>
    </citation>
    <scope>NUCLEOTIDE SEQUENCE [LARGE SCALE GENOMIC DNA]</scope>
    <source>
        <strain evidence="1 2">DOKDO 023</strain>
    </source>
</reference>
<dbReference type="STRING" id="1300341.I595_1315"/>